<keyword evidence="7" id="KW-1185">Reference proteome</keyword>
<dbReference type="InterPro" id="IPR016186">
    <property type="entry name" value="C-type_lectin-like/link_sf"/>
</dbReference>
<dbReference type="InterPro" id="IPR000519">
    <property type="entry name" value="P_trefoil_dom"/>
</dbReference>
<dbReference type="OrthoDB" id="337038at2759"/>
<dbReference type="Gene3D" id="3.10.100.10">
    <property type="entry name" value="Mannose-Binding Protein A, subunit A"/>
    <property type="match status" value="1"/>
</dbReference>
<dbReference type="Gene3D" id="4.10.110.10">
    <property type="entry name" value="Spasmolytic Protein, domain 1"/>
    <property type="match status" value="1"/>
</dbReference>
<dbReference type="SUPFAM" id="SSF55797">
    <property type="entry name" value="PR-1-like"/>
    <property type="match status" value="3"/>
</dbReference>
<dbReference type="PROSITE" id="PS51448">
    <property type="entry name" value="P_TREFOIL_2"/>
    <property type="match status" value="1"/>
</dbReference>
<keyword evidence="1" id="KW-1015">Disulfide bond</keyword>
<organism evidence="6 7">
    <name type="scientific">Pocillopora damicornis</name>
    <name type="common">Cauliflower coral</name>
    <name type="synonym">Millepora damicornis</name>
    <dbReference type="NCBI Taxonomy" id="46731"/>
    <lineage>
        <taxon>Eukaryota</taxon>
        <taxon>Metazoa</taxon>
        <taxon>Cnidaria</taxon>
        <taxon>Anthozoa</taxon>
        <taxon>Hexacorallia</taxon>
        <taxon>Scleractinia</taxon>
        <taxon>Astrocoeniina</taxon>
        <taxon>Pocilloporidae</taxon>
        <taxon>Pocillopora</taxon>
    </lineage>
</organism>
<feature type="region of interest" description="Disordered" evidence="3">
    <location>
        <begin position="597"/>
        <end position="694"/>
    </location>
</feature>
<dbReference type="AlphaFoldDB" id="A0A3M6TGM8"/>
<dbReference type="InterPro" id="IPR044913">
    <property type="entry name" value="P_trefoil_dom_sf"/>
</dbReference>
<dbReference type="PROSITE" id="PS50041">
    <property type="entry name" value="C_TYPE_LECTIN_2"/>
    <property type="match status" value="1"/>
</dbReference>
<feature type="domain" description="P-type" evidence="5">
    <location>
        <begin position="378"/>
        <end position="435"/>
    </location>
</feature>
<evidence type="ECO:0000256" key="1">
    <source>
        <dbReference type="ARBA" id="ARBA00023157"/>
    </source>
</evidence>
<protein>
    <recommendedName>
        <fullName evidence="8">C-type lectin domain-containing protein</fullName>
    </recommendedName>
</protein>
<feature type="compositionally biased region" description="Basic and acidic residues" evidence="3">
    <location>
        <begin position="132"/>
        <end position="149"/>
    </location>
</feature>
<dbReference type="EMBL" id="RCHS01003618">
    <property type="protein sequence ID" value="RMX40552.1"/>
    <property type="molecule type" value="Genomic_DNA"/>
</dbReference>
<evidence type="ECO:0000259" key="5">
    <source>
        <dbReference type="PROSITE" id="PS51448"/>
    </source>
</evidence>
<reference evidence="6 7" key="1">
    <citation type="journal article" date="2018" name="Sci. Rep.">
        <title>Comparative analysis of the Pocillopora damicornis genome highlights role of immune system in coral evolution.</title>
        <authorList>
            <person name="Cunning R."/>
            <person name="Bay R.A."/>
            <person name="Gillette P."/>
            <person name="Baker A.C."/>
            <person name="Traylor-Knowles N."/>
        </authorList>
    </citation>
    <scope>NUCLEOTIDE SEQUENCE [LARGE SCALE GENOMIC DNA]</scope>
    <source>
        <strain evidence="6">RSMAS</strain>
        <tissue evidence="6">Whole animal</tissue>
    </source>
</reference>
<dbReference type="Gene3D" id="3.40.33.10">
    <property type="entry name" value="CAP"/>
    <property type="match status" value="3"/>
</dbReference>
<dbReference type="InterPro" id="IPR035940">
    <property type="entry name" value="CAP_sf"/>
</dbReference>
<name>A0A3M6TGM8_POCDA</name>
<dbReference type="CDD" id="cd05382">
    <property type="entry name" value="CAP_GAPR1-like"/>
    <property type="match status" value="1"/>
</dbReference>
<dbReference type="CDD" id="cd00111">
    <property type="entry name" value="Trefoil"/>
    <property type="match status" value="1"/>
</dbReference>
<dbReference type="Pfam" id="PF00188">
    <property type="entry name" value="CAP"/>
    <property type="match status" value="3"/>
</dbReference>
<evidence type="ECO:0000313" key="7">
    <source>
        <dbReference type="Proteomes" id="UP000275408"/>
    </source>
</evidence>
<proteinExistence type="predicted"/>
<dbReference type="Pfam" id="PF00059">
    <property type="entry name" value="Lectin_C"/>
    <property type="match status" value="1"/>
</dbReference>
<feature type="domain" description="C-type lectin" evidence="4">
    <location>
        <begin position="520"/>
        <end position="638"/>
    </location>
</feature>
<dbReference type="CDD" id="cd00037">
    <property type="entry name" value="CLECT"/>
    <property type="match status" value="1"/>
</dbReference>
<dbReference type="STRING" id="46731.A0A3M6TGM8"/>
<dbReference type="InterPro" id="IPR016187">
    <property type="entry name" value="CTDL_fold"/>
</dbReference>
<dbReference type="Proteomes" id="UP000275408">
    <property type="component" value="Unassembled WGS sequence"/>
</dbReference>
<evidence type="ECO:0000256" key="2">
    <source>
        <dbReference type="PROSITE-ProRule" id="PRU00779"/>
    </source>
</evidence>
<dbReference type="SUPFAM" id="SSF56436">
    <property type="entry name" value="C-type lectin-like"/>
    <property type="match status" value="1"/>
</dbReference>
<dbReference type="InterPro" id="IPR014044">
    <property type="entry name" value="CAP_dom"/>
</dbReference>
<dbReference type="SMART" id="SM00034">
    <property type="entry name" value="CLECT"/>
    <property type="match status" value="1"/>
</dbReference>
<comment type="caution">
    <text evidence="6">The sequence shown here is derived from an EMBL/GenBank/DDBJ whole genome shotgun (WGS) entry which is preliminary data.</text>
</comment>
<evidence type="ECO:0000256" key="3">
    <source>
        <dbReference type="SAM" id="MobiDB-lite"/>
    </source>
</evidence>
<dbReference type="SMART" id="SM00198">
    <property type="entry name" value="SCP"/>
    <property type="match status" value="3"/>
</dbReference>
<dbReference type="InterPro" id="IPR001283">
    <property type="entry name" value="CRISP-related"/>
</dbReference>
<sequence>MHNYYRDLHGSPPMECDHELAISAQEWTDQQAAKGYMHHSKWTDKFTESISWKGWGWEGMDKMEGAIAGAVRSWYSEIKNGYNYQTGRGTGVIGHFQAVVWAGETKLGCGLNIKPDDGTYVTAHYAPPSHTSMEKEKIAPDNVKPRRSPEPGCNIRSGDRELCRPDLTAPFVNPGNCPLECCYDDMFMSEQSIEFYSRKGPQEWKNVGNCGAGLKCGPQCQRLCLIQHNYYRSLHNSPPLKCDPNLAKSAQSWADSNANHDAVQRSTPTKNYVESISWKRWGWEGMGTRLGAIPSAVRSWYSELKRGYDYNTGLGKGIVSHFKSVVDARETHLGCGIRIKPGDGTYVVAHYSLRPRLQFKLNDFSSTKNIGLPKQPDPQCHQKSFEREQCGDFKSPFITPDKCLNAGCCYDDMFMDEPGLQWYSPNASLWCFSKKKGADTGLITHVSTSGTMSFQSPPPPRKEDDYKVLQTQSSEGSVQVRPPCPEAKDVLNNIIGLVNAVTKVAASKGCGKAVGEEPCFGNTCYMISETGKSWDENQKNCKASGGDLVSLETEAEWQFVNSKIQNITLQGANEWHIGLKKQGDWKWVNGNPMTIEKWQRSQPSGDGNVAVMSKDYPPGSQGLFNDLNAQMPRPFICEIPKGASPQPGPQPTSKPAVGPTEAPAPSSSPTSSASSTTKPTSGTTSQPAGGATSEMTGFEKDCLKAHNEYRAKHDHMEHDYDSINNKGQGENLAYFQPGDPSAMPTQCQGPKTKDCVQCREMVADWYAEESNFDYNTGESKGGVILHFTQVVWKETTELGMATATSADTWFSVARYKPRGNMGSPSDYVKNVPRPQVNV</sequence>
<dbReference type="SUPFAM" id="SSF57492">
    <property type="entry name" value="Trefoil"/>
    <property type="match status" value="1"/>
</dbReference>
<gene>
    <name evidence="6" type="ORF">pdam_00007466</name>
</gene>
<dbReference type="InterPro" id="IPR001304">
    <property type="entry name" value="C-type_lectin-like"/>
</dbReference>
<evidence type="ECO:0008006" key="8">
    <source>
        <dbReference type="Google" id="ProtNLM"/>
    </source>
</evidence>
<evidence type="ECO:0000313" key="6">
    <source>
        <dbReference type="EMBL" id="RMX40552.1"/>
    </source>
</evidence>
<comment type="caution">
    <text evidence="2">Lacks conserved residue(s) required for the propagation of feature annotation.</text>
</comment>
<dbReference type="PANTHER" id="PTHR10334">
    <property type="entry name" value="CYSTEINE-RICH SECRETORY PROTEIN-RELATED"/>
    <property type="match status" value="1"/>
</dbReference>
<evidence type="ECO:0000259" key="4">
    <source>
        <dbReference type="PROSITE" id="PS50041"/>
    </source>
</evidence>
<dbReference type="InterPro" id="IPR034113">
    <property type="entry name" value="SCP_GAPR1-like"/>
</dbReference>
<accession>A0A3M6TGM8</accession>
<feature type="compositionally biased region" description="Low complexity" evidence="3">
    <location>
        <begin position="659"/>
        <end position="685"/>
    </location>
</feature>
<feature type="region of interest" description="Disordered" evidence="3">
    <location>
        <begin position="131"/>
        <end position="151"/>
    </location>
</feature>